<dbReference type="Pfam" id="PF05623">
    <property type="entry name" value="DUF789"/>
    <property type="match status" value="1"/>
</dbReference>
<dbReference type="InterPro" id="IPR008507">
    <property type="entry name" value="DUF789"/>
</dbReference>
<comment type="caution">
    <text evidence="1">The sequence shown here is derived from an EMBL/GenBank/DDBJ whole genome shotgun (WGS) entry which is preliminary data.</text>
</comment>
<dbReference type="EMBL" id="JACEFO010001629">
    <property type="protein sequence ID" value="KAF8727859.1"/>
    <property type="molecule type" value="Genomic_DNA"/>
</dbReference>
<dbReference type="OrthoDB" id="1920576at2759"/>
<evidence type="ECO:0000313" key="1">
    <source>
        <dbReference type="EMBL" id="KAF8727859.1"/>
    </source>
</evidence>
<dbReference type="PANTHER" id="PTHR32010:SF20">
    <property type="match status" value="1"/>
</dbReference>
<evidence type="ECO:0000313" key="2">
    <source>
        <dbReference type="Proteomes" id="UP000636709"/>
    </source>
</evidence>
<reference evidence="1" key="1">
    <citation type="submission" date="2020-07" db="EMBL/GenBank/DDBJ databases">
        <title>Genome sequence and genetic diversity analysis of an under-domesticated orphan crop, white fonio (Digitaria exilis).</title>
        <authorList>
            <person name="Bennetzen J.L."/>
            <person name="Chen S."/>
            <person name="Ma X."/>
            <person name="Wang X."/>
            <person name="Yssel A.E.J."/>
            <person name="Chaluvadi S.R."/>
            <person name="Johnson M."/>
            <person name="Gangashetty P."/>
            <person name="Hamidou F."/>
            <person name="Sanogo M.D."/>
            <person name="Zwaenepoel A."/>
            <person name="Wallace J."/>
            <person name="Van De Peer Y."/>
            <person name="Van Deynze A."/>
        </authorList>
    </citation>
    <scope>NUCLEOTIDE SEQUENCE</scope>
    <source>
        <tissue evidence="1">Leaves</tissue>
    </source>
</reference>
<name>A0A835KGC5_9POAL</name>
<dbReference type="PANTHER" id="PTHR32010">
    <property type="entry name" value="PHOTOSYSTEM II STABILITY/ASSEMBLY FACTOR HCF136, CHLOROPLASTIC"/>
    <property type="match status" value="1"/>
</dbReference>
<gene>
    <name evidence="1" type="ORF">HU200_018425</name>
</gene>
<accession>A0A835KGC5</accession>
<organism evidence="1 2">
    <name type="scientific">Digitaria exilis</name>
    <dbReference type="NCBI Taxonomy" id="1010633"/>
    <lineage>
        <taxon>Eukaryota</taxon>
        <taxon>Viridiplantae</taxon>
        <taxon>Streptophyta</taxon>
        <taxon>Embryophyta</taxon>
        <taxon>Tracheophyta</taxon>
        <taxon>Spermatophyta</taxon>
        <taxon>Magnoliopsida</taxon>
        <taxon>Liliopsida</taxon>
        <taxon>Poales</taxon>
        <taxon>Poaceae</taxon>
        <taxon>PACMAD clade</taxon>
        <taxon>Panicoideae</taxon>
        <taxon>Panicodae</taxon>
        <taxon>Paniceae</taxon>
        <taxon>Anthephorinae</taxon>
        <taxon>Digitaria</taxon>
    </lineage>
</organism>
<sequence length="370" mass="40699">MALSSTSHRVALEVIEENCSSGCVPLPSHGELKDLAPVDPGGAKDTDSGAAISDKASSLEYRVHVGSSSTIDCEEQKKEQNEHALSSHESQFDKIIKAVTIAYEIQAADSNCSHPVADIENFIQSATPVIGQVPCTTSNNSCMLDQEVHNQMQNVALRSVWRWYEEPESFGIELFGKSPNDGGLLFEYFEREKPFLRPPLFTKIKQLVSGENPSGNPMFGDPKQLDSVKLSDLHPASWFCVAWYPIYQIPSALRSCQASFLTYHSIGKLVPKKCSKDVAGGLTAIICPVVGLLSLKCHGEKWFHQGEKKLGSKPTTGGSLEITDPAEHLNLRLEALKHSTSAMSKAVMPRATGEFMNYHQDYMFFSTRAF</sequence>
<proteinExistence type="predicted"/>
<protein>
    <submittedName>
        <fullName evidence="1">Uncharacterized protein</fullName>
    </submittedName>
</protein>
<keyword evidence="2" id="KW-1185">Reference proteome</keyword>
<dbReference type="Proteomes" id="UP000636709">
    <property type="component" value="Unassembled WGS sequence"/>
</dbReference>
<dbReference type="AlphaFoldDB" id="A0A835KGC5"/>